<proteinExistence type="predicted"/>
<sequence length="196" mass="22200">MRIYYGTEFLDTGTTIELISIGIVVDDGREYYAVNFDAPWQKVAQHDWLMENVVPHLPLVDGIRRGPFGGQPQFQIDPTNVAVKPQWVIANEVREFILSTLEPELWAYYAAYDHVVLAQLWGPMVNLPTGVPMFTCDLKQEHVRLGRPPLPSRDGDEHHALADARHNRTMGTLLEGIARPVELLELVEFDPEEADA</sequence>
<keyword evidence="2" id="KW-1185">Reference proteome</keyword>
<protein>
    <submittedName>
        <fullName evidence="1">Uncharacterized protein</fullName>
    </submittedName>
</protein>
<dbReference type="EMBL" id="JACHIN010000010">
    <property type="protein sequence ID" value="MBB5081338.1"/>
    <property type="molecule type" value="Genomic_DNA"/>
</dbReference>
<comment type="caution">
    <text evidence="1">The sequence shown here is derived from an EMBL/GenBank/DDBJ whole genome shotgun (WGS) entry which is preliminary data.</text>
</comment>
<evidence type="ECO:0000313" key="1">
    <source>
        <dbReference type="EMBL" id="MBB5081338.1"/>
    </source>
</evidence>
<name>A0A7W8EJ87_9ACTN</name>
<reference evidence="1 2" key="1">
    <citation type="submission" date="2020-08" db="EMBL/GenBank/DDBJ databases">
        <title>Genomic Encyclopedia of Type Strains, Phase IV (KMG-IV): sequencing the most valuable type-strain genomes for metagenomic binning, comparative biology and taxonomic classification.</title>
        <authorList>
            <person name="Goeker M."/>
        </authorList>
    </citation>
    <scope>NUCLEOTIDE SEQUENCE [LARGE SCALE GENOMIC DNA]</scope>
    <source>
        <strain evidence="1 2">DSM 45385</strain>
    </source>
</reference>
<evidence type="ECO:0000313" key="2">
    <source>
        <dbReference type="Proteomes" id="UP000568380"/>
    </source>
</evidence>
<dbReference type="AlphaFoldDB" id="A0A7W8EJ87"/>
<dbReference type="Proteomes" id="UP000568380">
    <property type="component" value="Unassembled WGS sequence"/>
</dbReference>
<gene>
    <name evidence="1" type="ORF">HNR40_006833</name>
</gene>
<dbReference type="Gene3D" id="3.30.420.10">
    <property type="entry name" value="Ribonuclease H-like superfamily/Ribonuclease H"/>
    <property type="match status" value="1"/>
</dbReference>
<accession>A0A7W8EJ87</accession>
<dbReference type="RefSeq" id="WP_184968609.1">
    <property type="nucleotide sequence ID" value="NZ_JACHIN010000010.1"/>
</dbReference>
<dbReference type="GO" id="GO:0003676">
    <property type="term" value="F:nucleic acid binding"/>
    <property type="evidence" value="ECO:0007669"/>
    <property type="project" value="InterPro"/>
</dbReference>
<dbReference type="InterPro" id="IPR036397">
    <property type="entry name" value="RNaseH_sf"/>
</dbReference>
<organism evidence="1 2">
    <name type="scientific">Nonomuraea endophytica</name>
    <dbReference type="NCBI Taxonomy" id="714136"/>
    <lineage>
        <taxon>Bacteria</taxon>
        <taxon>Bacillati</taxon>
        <taxon>Actinomycetota</taxon>
        <taxon>Actinomycetes</taxon>
        <taxon>Streptosporangiales</taxon>
        <taxon>Streptosporangiaceae</taxon>
        <taxon>Nonomuraea</taxon>
    </lineage>
</organism>